<dbReference type="Proteomes" id="UP001652660">
    <property type="component" value="Chromosome 2e"/>
</dbReference>
<keyword evidence="1" id="KW-1133">Transmembrane helix</keyword>
<dbReference type="Pfam" id="PF06376">
    <property type="entry name" value="AGP"/>
    <property type="match status" value="1"/>
</dbReference>
<protein>
    <submittedName>
        <fullName evidence="4">Uncharacterized protein</fullName>
    </submittedName>
</protein>
<dbReference type="AlphaFoldDB" id="A0A6P6WL99"/>
<organism evidence="3 4">
    <name type="scientific">Coffea arabica</name>
    <name type="common">Arabian coffee</name>
    <dbReference type="NCBI Taxonomy" id="13443"/>
    <lineage>
        <taxon>Eukaryota</taxon>
        <taxon>Viridiplantae</taxon>
        <taxon>Streptophyta</taxon>
        <taxon>Embryophyta</taxon>
        <taxon>Tracheophyta</taxon>
        <taxon>Spermatophyta</taxon>
        <taxon>Magnoliopsida</taxon>
        <taxon>eudicotyledons</taxon>
        <taxon>Gunneridae</taxon>
        <taxon>Pentapetalae</taxon>
        <taxon>asterids</taxon>
        <taxon>lamiids</taxon>
        <taxon>Gentianales</taxon>
        <taxon>Rubiaceae</taxon>
        <taxon>Ixoroideae</taxon>
        <taxon>Gardenieae complex</taxon>
        <taxon>Bertiereae - Coffeeae clade</taxon>
        <taxon>Coffeeae</taxon>
        <taxon>Coffea</taxon>
    </lineage>
</organism>
<sequence>MTVSRGFMGVVTLIGIVMSIGLLPPCQAQAPAPAPAPAPASDGTSIDQGIGYLLMALALALAYLIHTMDATTSSYS</sequence>
<evidence type="ECO:0000313" key="4">
    <source>
        <dbReference type="RefSeq" id="XP_027115366.1"/>
    </source>
</evidence>
<dbReference type="InterPro" id="IPR009424">
    <property type="entry name" value="AGP16/20/22/41"/>
</dbReference>
<reference evidence="4" key="2">
    <citation type="submission" date="2025-08" db="UniProtKB">
        <authorList>
            <consortium name="RefSeq"/>
        </authorList>
    </citation>
    <scope>IDENTIFICATION</scope>
    <source>
        <tissue evidence="4">Leaves</tissue>
    </source>
</reference>
<evidence type="ECO:0000256" key="2">
    <source>
        <dbReference type="SAM" id="SignalP"/>
    </source>
</evidence>
<reference evidence="3" key="1">
    <citation type="journal article" date="2025" name="Foods">
        <title>Unveiling the Microbial Signatures of Arabica Coffee Cherries: Insights into Ripeness Specific Diversity, Functional Traits, and Implications for Quality and Safety.</title>
        <authorList>
            <consortium name="RefSeq"/>
            <person name="Tenea G.N."/>
            <person name="Cifuentes V."/>
            <person name="Reyes P."/>
            <person name="Cevallos-Vallejos M."/>
        </authorList>
    </citation>
    <scope>NUCLEOTIDE SEQUENCE [LARGE SCALE GENOMIC DNA]</scope>
</reference>
<feature type="signal peptide" evidence="2">
    <location>
        <begin position="1"/>
        <end position="28"/>
    </location>
</feature>
<dbReference type="GeneID" id="113733275"/>
<keyword evidence="1" id="KW-0812">Transmembrane</keyword>
<evidence type="ECO:0000256" key="1">
    <source>
        <dbReference type="SAM" id="Phobius"/>
    </source>
</evidence>
<keyword evidence="3" id="KW-1185">Reference proteome</keyword>
<dbReference type="RefSeq" id="XP_027115366.1">
    <property type="nucleotide sequence ID" value="XM_027259565.2"/>
</dbReference>
<proteinExistence type="predicted"/>
<accession>A0A6P6WL99</accession>
<evidence type="ECO:0000313" key="3">
    <source>
        <dbReference type="Proteomes" id="UP001652660"/>
    </source>
</evidence>
<dbReference type="PANTHER" id="PTHR33374">
    <property type="entry name" value="ARABINOGALACTAN PROTEIN 20"/>
    <property type="match status" value="1"/>
</dbReference>
<feature type="chain" id="PRO_5028214780" evidence="2">
    <location>
        <begin position="29"/>
        <end position="76"/>
    </location>
</feature>
<keyword evidence="1" id="KW-0472">Membrane</keyword>
<name>A0A6P6WL99_COFAR</name>
<keyword evidence="2" id="KW-0732">Signal</keyword>
<feature type="transmembrane region" description="Helical" evidence="1">
    <location>
        <begin position="52"/>
        <end position="71"/>
    </location>
</feature>
<gene>
    <name evidence="4" type="primary">LOC113733275</name>
</gene>